<accession>A0A2W4VX19</accession>
<evidence type="ECO:0000259" key="1">
    <source>
        <dbReference type="Pfam" id="PF20586"/>
    </source>
</evidence>
<proteinExistence type="predicted"/>
<dbReference type="EMBL" id="QBMC01000074">
    <property type="protein sequence ID" value="PZO16871.1"/>
    <property type="molecule type" value="Genomic_DNA"/>
</dbReference>
<evidence type="ECO:0000313" key="2">
    <source>
        <dbReference type="EMBL" id="PZO16871.1"/>
    </source>
</evidence>
<name>A0A2W4VX19_9CYAN</name>
<gene>
    <name evidence="2" type="ORF">DCF25_11800</name>
</gene>
<evidence type="ECO:0000313" key="3">
    <source>
        <dbReference type="Proteomes" id="UP000249354"/>
    </source>
</evidence>
<dbReference type="Proteomes" id="UP000249354">
    <property type="component" value="Unassembled WGS sequence"/>
</dbReference>
<feature type="domain" description="DUF6788" evidence="1">
    <location>
        <begin position="47"/>
        <end position="104"/>
    </location>
</feature>
<dbReference type="Pfam" id="PF20586">
    <property type="entry name" value="DUF6788"/>
    <property type="match status" value="1"/>
</dbReference>
<reference evidence="3" key="1">
    <citation type="submission" date="2018-04" db="EMBL/GenBank/DDBJ databases">
        <authorList>
            <person name="Cornet L."/>
        </authorList>
    </citation>
    <scope>NUCLEOTIDE SEQUENCE [LARGE SCALE GENOMIC DNA]</scope>
</reference>
<reference evidence="2 3" key="2">
    <citation type="submission" date="2018-06" db="EMBL/GenBank/DDBJ databases">
        <title>Metagenomic assembly of (sub)arctic Cyanobacteria and their associated microbiome from non-axenic cultures.</title>
        <authorList>
            <person name="Baurain D."/>
        </authorList>
    </citation>
    <scope>NUCLEOTIDE SEQUENCE [LARGE SCALE GENOMIC DNA]</scope>
    <source>
        <strain evidence="2">ULC129bin1</strain>
    </source>
</reference>
<comment type="caution">
    <text evidence="2">The sequence shown here is derived from an EMBL/GenBank/DDBJ whole genome shotgun (WGS) entry which is preliminary data.</text>
</comment>
<organism evidence="2 3">
    <name type="scientific">Leptolyngbya foveolarum</name>
    <dbReference type="NCBI Taxonomy" id="47253"/>
    <lineage>
        <taxon>Bacteria</taxon>
        <taxon>Bacillati</taxon>
        <taxon>Cyanobacteriota</taxon>
        <taxon>Cyanophyceae</taxon>
        <taxon>Leptolyngbyales</taxon>
        <taxon>Leptolyngbyaceae</taxon>
        <taxon>Leptolyngbya group</taxon>
        <taxon>Leptolyngbya</taxon>
    </lineage>
</organism>
<protein>
    <recommendedName>
        <fullName evidence="1">DUF6788 domain-containing protein</fullName>
    </recommendedName>
</protein>
<dbReference type="InterPro" id="IPR046738">
    <property type="entry name" value="DUF6788"/>
</dbReference>
<dbReference type="AlphaFoldDB" id="A0A2W4VX19"/>
<sequence length="116" mass="13726">MASQRDRLYKQIQRLSLDEKQALREWLDQQIEAEQAPPEVEPQQGREVAEKKQIGRVTYQAELVKCGKPNCRCATEEQLHGPYWYAYRKQGQKLKSWYIGKELKLLEAEDYPDAER</sequence>